<dbReference type="Proteomes" id="UP000434957">
    <property type="component" value="Unassembled WGS sequence"/>
</dbReference>
<dbReference type="InterPro" id="IPR002110">
    <property type="entry name" value="Ankyrin_rpt"/>
</dbReference>
<dbReference type="EMBL" id="QXFT01000001">
    <property type="protein sequence ID" value="KAE9360723.1"/>
    <property type="molecule type" value="Genomic_DNA"/>
</dbReference>
<evidence type="ECO:0000313" key="3">
    <source>
        <dbReference type="Proteomes" id="UP000434957"/>
    </source>
</evidence>
<proteinExistence type="predicted"/>
<comment type="caution">
    <text evidence="2">The sequence shown here is derived from an EMBL/GenBank/DDBJ whole genome shotgun (WGS) entry which is preliminary data.</text>
</comment>
<dbReference type="AlphaFoldDB" id="A0A6A4G9T8"/>
<accession>A0A6A4G9T8</accession>
<dbReference type="PROSITE" id="PS50297">
    <property type="entry name" value="ANK_REP_REGION"/>
    <property type="match status" value="1"/>
</dbReference>
<evidence type="ECO:0000313" key="2">
    <source>
        <dbReference type="EMBL" id="KAE9360723.1"/>
    </source>
</evidence>
<gene>
    <name evidence="2" type="ORF">PR003_g19</name>
</gene>
<organism evidence="2 3">
    <name type="scientific">Phytophthora rubi</name>
    <dbReference type="NCBI Taxonomy" id="129364"/>
    <lineage>
        <taxon>Eukaryota</taxon>
        <taxon>Sar</taxon>
        <taxon>Stramenopiles</taxon>
        <taxon>Oomycota</taxon>
        <taxon>Peronosporomycetes</taxon>
        <taxon>Peronosporales</taxon>
        <taxon>Peronosporaceae</taxon>
        <taxon>Phytophthora</taxon>
    </lineage>
</organism>
<dbReference type="SMART" id="SM00248">
    <property type="entry name" value="ANK"/>
    <property type="match status" value="1"/>
</dbReference>
<dbReference type="PROSITE" id="PS50088">
    <property type="entry name" value="ANK_REPEAT"/>
    <property type="match status" value="1"/>
</dbReference>
<protein>
    <submittedName>
        <fullName evidence="2">Uncharacterized protein</fullName>
    </submittedName>
</protein>
<keyword evidence="1" id="KW-0040">ANK repeat</keyword>
<dbReference type="Pfam" id="PF00023">
    <property type="entry name" value="Ank"/>
    <property type="match status" value="1"/>
</dbReference>
<sequence>MSIAPRTRSLRTAPPLSKTNVMWWRQMYGDGGDNTSKAVIPDLDGFYRAVRDNQVDQVQRFIAKHPAAVFTKQRTALYVASLFGRHQIVKLLLRRGADKDLLCDGVRAIDVAGFASVDLVDRMKVRALLQGDACPQVIVRLVATGSSAANKSAASEMRRVEVHFSEPVDEFTQEDIVCSGGCVVTAFSMLRSDLYLVTVRLARGGGSVQVPAGAARGRCALNAESRPFHLGRE</sequence>
<dbReference type="Gene3D" id="1.25.40.20">
    <property type="entry name" value="Ankyrin repeat-containing domain"/>
    <property type="match status" value="1"/>
</dbReference>
<dbReference type="SUPFAM" id="SSF48403">
    <property type="entry name" value="Ankyrin repeat"/>
    <property type="match status" value="1"/>
</dbReference>
<keyword evidence="3" id="KW-1185">Reference proteome</keyword>
<evidence type="ECO:0000256" key="1">
    <source>
        <dbReference type="PROSITE-ProRule" id="PRU00023"/>
    </source>
</evidence>
<reference evidence="2 3" key="1">
    <citation type="submission" date="2018-08" db="EMBL/GenBank/DDBJ databases">
        <title>Genomic investigation of the strawberry pathogen Phytophthora fragariae indicates pathogenicity is determined by transcriptional variation in three key races.</title>
        <authorList>
            <person name="Adams T.M."/>
            <person name="Armitage A.D."/>
            <person name="Sobczyk M.K."/>
            <person name="Bates H.J."/>
            <person name="Dunwell J.M."/>
            <person name="Nellist C.F."/>
            <person name="Harrison R.J."/>
        </authorList>
    </citation>
    <scope>NUCLEOTIDE SEQUENCE [LARGE SCALE GENOMIC DNA]</scope>
    <source>
        <strain evidence="2 3">SCRP333</strain>
    </source>
</reference>
<name>A0A6A4G9T8_9STRA</name>
<dbReference type="InterPro" id="IPR036770">
    <property type="entry name" value="Ankyrin_rpt-contain_sf"/>
</dbReference>
<feature type="repeat" description="ANK" evidence="1">
    <location>
        <begin position="72"/>
        <end position="104"/>
    </location>
</feature>